<dbReference type="GeneID" id="80345679"/>
<accession>A0A7G1KE17</accession>
<dbReference type="KEGG" id="nwl:NWFMUON74_10670"/>
<keyword evidence="2" id="KW-1185">Reference proteome</keyword>
<evidence type="ECO:0000313" key="1">
    <source>
        <dbReference type="EMBL" id="BCK53295.1"/>
    </source>
</evidence>
<dbReference type="AlphaFoldDB" id="A0A7G1KE17"/>
<dbReference type="RefSeq" id="WP_187686861.1">
    <property type="nucleotide sequence ID" value="NZ_AP023396.1"/>
</dbReference>
<dbReference type="Proteomes" id="UP000516173">
    <property type="component" value="Chromosome"/>
</dbReference>
<reference evidence="1 2" key="1">
    <citation type="submission" date="2020-08" db="EMBL/GenBank/DDBJ databases">
        <title>Genome Sequencing of Nocardia wallacei strain FMUON74 and assembly.</title>
        <authorList>
            <person name="Toyokawa M."/>
            <person name="Uesaka K."/>
        </authorList>
    </citation>
    <scope>NUCLEOTIDE SEQUENCE [LARGE SCALE GENOMIC DNA]</scope>
    <source>
        <strain evidence="1 2">FMUON74</strain>
    </source>
</reference>
<sequence>MVEMHPETVAALGSSKEFIHTIDEMQERIDKIRARRPSPTSRVIPEVDAEARLTDLYIAPGTIETMTRQQLTAEIVGAIQESAIDALRQHRLAVQATEWPRTRRAGQ</sequence>
<proteinExistence type="predicted"/>
<dbReference type="EMBL" id="AP023396">
    <property type="protein sequence ID" value="BCK53295.1"/>
    <property type="molecule type" value="Genomic_DNA"/>
</dbReference>
<organism evidence="1 2">
    <name type="scientific">Nocardia wallacei</name>
    <dbReference type="NCBI Taxonomy" id="480035"/>
    <lineage>
        <taxon>Bacteria</taxon>
        <taxon>Bacillati</taxon>
        <taxon>Actinomycetota</taxon>
        <taxon>Actinomycetes</taxon>
        <taxon>Mycobacteriales</taxon>
        <taxon>Nocardiaceae</taxon>
        <taxon>Nocardia</taxon>
    </lineage>
</organism>
<protein>
    <submittedName>
        <fullName evidence="1">Uncharacterized protein</fullName>
    </submittedName>
</protein>
<evidence type="ECO:0000313" key="2">
    <source>
        <dbReference type="Proteomes" id="UP000516173"/>
    </source>
</evidence>
<name>A0A7G1KE17_9NOCA</name>
<gene>
    <name evidence="1" type="ORF">NWFMUON74_10670</name>
</gene>